<dbReference type="PANTHER" id="PTHR42103:SF2">
    <property type="entry name" value="AB HYDROLASE-1 DOMAIN-CONTAINING PROTEIN"/>
    <property type="match status" value="1"/>
</dbReference>
<proteinExistence type="predicted"/>
<feature type="region of interest" description="Disordered" evidence="1">
    <location>
        <begin position="1"/>
        <end position="22"/>
    </location>
</feature>
<sequence length="263" mass="28821">MGQAPSTPAAGRRELRVEDPDDEVAPRGLALIAHGRFGSMDAPVVRSLAEYFRSERRLRVVTWDDSAVGGRGFQADFSVWVGDVAVDDYNASGTLMLICDHHKRFLHQAMATFKIDFPAVQNPELFICGHSAGAMSAGCARPHPHLAPHFPTVRYILISYPVEANPVIGVFKSGSYFRSVEALVQGHGWEHLPAEFDGDEPGVKGVLAITGSNDRGPFFGLWASTLAGKNSRGNLSQVVVEGANHTWDRMEWRLVGEIRDWLA</sequence>
<dbReference type="Proteomes" id="UP001430848">
    <property type="component" value="Unassembled WGS sequence"/>
</dbReference>
<dbReference type="EMBL" id="JAKNSF020000084">
    <property type="protein sequence ID" value="KAK7719007.1"/>
    <property type="molecule type" value="Genomic_DNA"/>
</dbReference>
<evidence type="ECO:0000313" key="2">
    <source>
        <dbReference type="EMBL" id="KAK7719007.1"/>
    </source>
</evidence>
<evidence type="ECO:0000256" key="1">
    <source>
        <dbReference type="SAM" id="MobiDB-lite"/>
    </source>
</evidence>
<evidence type="ECO:0000313" key="3">
    <source>
        <dbReference type="Proteomes" id="UP001430848"/>
    </source>
</evidence>
<dbReference type="PANTHER" id="PTHR42103">
    <property type="entry name" value="ALPHA/BETA-HYDROLASES SUPERFAMILY PROTEIN"/>
    <property type="match status" value="1"/>
</dbReference>
<organism evidence="2 3">
    <name type="scientific">Diaporthe eres</name>
    <name type="common">Phomopsis oblonga</name>
    <dbReference type="NCBI Taxonomy" id="83184"/>
    <lineage>
        <taxon>Eukaryota</taxon>
        <taxon>Fungi</taxon>
        <taxon>Dikarya</taxon>
        <taxon>Ascomycota</taxon>
        <taxon>Pezizomycotina</taxon>
        <taxon>Sordariomycetes</taxon>
        <taxon>Sordariomycetidae</taxon>
        <taxon>Diaporthales</taxon>
        <taxon>Diaporthaceae</taxon>
        <taxon>Diaporthe</taxon>
        <taxon>Diaporthe eres species complex</taxon>
    </lineage>
</organism>
<comment type="caution">
    <text evidence="2">The sequence shown here is derived from an EMBL/GenBank/DDBJ whole genome shotgun (WGS) entry which is preliminary data.</text>
</comment>
<keyword evidence="3" id="KW-1185">Reference proteome</keyword>
<accession>A0ABR1NXB2</accession>
<reference evidence="2 3" key="1">
    <citation type="submission" date="2024-02" db="EMBL/GenBank/DDBJ databases">
        <title>De novo assembly and annotation of 12 fungi associated with fruit tree decline syndrome in Ontario, Canada.</title>
        <authorList>
            <person name="Sulman M."/>
            <person name="Ellouze W."/>
            <person name="Ilyukhin E."/>
        </authorList>
    </citation>
    <scope>NUCLEOTIDE SEQUENCE [LARGE SCALE GENOMIC DNA]</scope>
    <source>
        <strain evidence="2 3">M169</strain>
    </source>
</reference>
<protein>
    <submittedName>
        <fullName evidence="2">Uncharacterized protein</fullName>
    </submittedName>
</protein>
<gene>
    <name evidence="2" type="ORF">SLS63_010330</name>
</gene>
<dbReference type="SUPFAM" id="SSF53474">
    <property type="entry name" value="alpha/beta-Hydrolases"/>
    <property type="match status" value="1"/>
</dbReference>
<name>A0ABR1NXB2_DIAER</name>
<dbReference type="InterPro" id="IPR029058">
    <property type="entry name" value="AB_hydrolase_fold"/>
</dbReference>
<dbReference type="Gene3D" id="3.40.50.1820">
    <property type="entry name" value="alpha/beta hydrolase"/>
    <property type="match status" value="1"/>
</dbReference>